<evidence type="ECO:0000259" key="17">
    <source>
        <dbReference type="PROSITE" id="PS50110"/>
    </source>
</evidence>
<feature type="domain" description="Histidine kinase" evidence="16">
    <location>
        <begin position="323"/>
        <end position="544"/>
    </location>
</feature>
<dbReference type="SUPFAM" id="SSF55874">
    <property type="entry name" value="ATPase domain of HSP90 chaperone/DNA topoisomerase II/histidine kinase"/>
    <property type="match status" value="1"/>
</dbReference>
<evidence type="ECO:0000313" key="20">
    <source>
        <dbReference type="Proteomes" id="UP000249542"/>
    </source>
</evidence>
<dbReference type="Pfam" id="PF00512">
    <property type="entry name" value="HisKA"/>
    <property type="match status" value="1"/>
</dbReference>
<dbReference type="Gene3D" id="1.20.120.160">
    <property type="entry name" value="HPT domain"/>
    <property type="match status" value="1"/>
</dbReference>
<dbReference type="SUPFAM" id="SSF52172">
    <property type="entry name" value="CheY-like"/>
    <property type="match status" value="1"/>
</dbReference>
<evidence type="ECO:0000256" key="12">
    <source>
        <dbReference type="PROSITE-ProRule" id="PRU00110"/>
    </source>
</evidence>
<keyword evidence="5 13" id="KW-0597">Phosphoprotein</keyword>
<dbReference type="Gene3D" id="3.30.565.10">
    <property type="entry name" value="Histidine kinase-like ATPase, C-terminal domain"/>
    <property type="match status" value="1"/>
</dbReference>
<feature type="domain" description="HPt" evidence="18">
    <location>
        <begin position="711"/>
        <end position="802"/>
    </location>
</feature>
<dbReference type="Gene3D" id="3.40.50.2300">
    <property type="match status" value="1"/>
</dbReference>
<evidence type="ECO:0000256" key="9">
    <source>
        <dbReference type="ARBA" id="ARBA00022989"/>
    </source>
</evidence>
<dbReference type="InterPro" id="IPR003661">
    <property type="entry name" value="HisK_dim/P_dom"/>
</dbReference>
<evidence type="ECO:0000256" key="11">
    <source>
        <dbReference type="ARBA" id="ARBA00023136"/>
    </source>
</evidence>
<dbReference type="InterPro" id="IPR036890">
    <property type="entry name" value="HATPase_C_sf"/>
</dbReference>
<dbReference type="InterPro" id="IPR008207">
    <property type="entry name" value="Sig_transdc_His_kin_Hpt_dom"/>
</dbReference>
<evidence type="ECO:0000256" key="10">
    <source>
        <dbReference type="ARBA" id="ARBA00023012"/>
    </source>
</evidence>
<keyword evidence="10" id="KW-0902">Two-component regulatory system</keyword>
<dbReference type="PRINTS" id="PR00344">
    <property type="entry name" value="BCTRLSENSOR"/>
</dbReference>
<feature type="transmembrane region" description="Helical" evidence="15">
    <location>
        <begin position="12"/>
        <end position="32"/>
    </location>
</feature>
<proteinExistence type="predicted"/>
<evidence type="ECO:0000259" key="18">
    <source>
        <dbReference type="PROSITE" id="PS50894"/>
    </source>
</evidence>
<feature type="coiled-coil region" evidence="14">
    <location>
        <begin position="199"/>
        <end position="251"/>
    </location>
</feature>
<comment type="catalytic activity">
    <reaction evidence="1">
        <text>ATP + protein L-histidine = ADP + protein N-phospho-L-histidine.</text>
        <dbReference type="EC" id="2.7.13.3"/>
    </reaction>
</comment>
<organism evidence="19 20">
    <name type="scientific">Mesonia algae</name>
    <dbReference type="NCBI Taxonomy" id="213248"/>
    <lineage>
        <taxon>Bacteria</taxon>
        <taxon>Pseudomonadati</taxon>
        <taxon>Bacteroidota</taxon>
        <taxon>Flavobacteriia</taxon>
        <taxon>Flavobacteriales</taxon>
        <taxon>Flavobacteriaceae</taxon>
        <taxon>Mesonia</taxon>
    </lineage>
</organism>
<dbReference type="SUPFAM" id="SSF47384">
    <property type="entry name" value="Homodimeric domain of signal transducing histidine kinase"/>
    <property type="match status" value="1"/>
</dbReference>
<keyword evidence="20" id="KW-1185">Reference proteome</keyword>
<dbReference type="EC" id="2.7.13.3" evidence="3"/>
<dbReference type="SMART" id="SM00448">
    <property type="entry name" value="REC"/>
    <property type="match status" value="1"/>
</dbReference>
<dbReference type="CDD" id="cd00156">
    <property type="entry name" value="REC"/>
    <property type="match status" value="1"/>
</dbReference>
<dbReference type="Pfam" id="PF02518">
    <property type="entry name" value="HATPase_c"/>
    <property type="match status" value="1"/>
</dbReference>
<protein>
    <recommendedName>
        <fullName evidence="3">histidine kinase</fullName>
        <ecNumber evidence="3">2.7.13.3</ecNumber>
    </recommendedName>
</protein>
<evidence type="ECO:0000256" key="3">
    <source>
        <dbReference type="ARBA" id="ARBA00012438"/>
    </source>
</evidence>
<keyword evidence="11 15" id="KW-0472">Membrane</keyword>
<dbReference type="Pfam" id="PF00072">
    <property type="entry name" value="Response_reg"/>
    <property type="match status" value="1"/>
</dbReference>
<evidence type="ECO:0000256" key="4">
    <source>
        <dbReference type="ARBA" id="ARBA00022475"/>
    </source>
</evidence>
<dbReference type="PROSITE" id="PS50109">
    <property type="entry name" value="HIS_KIN"/>
    <property type="match status" value="1"/>
</dbReference>
<dbReference type="PANTHER" id="PTHR45339">
    <property type="entry name" value="HYBRID SIGNAL TRANSDUCTION HISTIDINE KINASE J"/>
    <property type="match status" value="1"/>
</dbReference>
<comment type="caution">
    <text evidence="19">The sequence shown here is derived from an EMBL/GenBank/DDBJ whole genome shotgun (WGS) entry which is preliminary data.</text>
</comment>
<evidence type="ECO:0000256" key="6">
    <source>
        <dbReference type="ARBA" id="ARBA00022692"/>
    </source>
</evidence>
<dbReference type="AlphaFoldDB" id="A0A2W7IB44"/>
<dbReference type="GO" id="GO:0000155">
    <property type="term" value="F:phosphorelay sensor kinase activity"/>
    <property type="evidence" value="ECO:0007669"/>
    <property type="project" value="InterPro"/>
</dbReference>
<dbReference type="InterPro" id="IPR003594">
    <property type="entry name" value="HATPase_dom"/>
</dbReference>
<gene>
    <name evidence="19" type="ORF">LX95_00253</name>
</gene>
<dbReference type="Gene3D" id="1.10.287.130">
    <property type="match status" value="1"/>
</dbReference>
<dbReference type="InterPro" id="IPR036097">
    <property type="entry name" value="HisK_dim/P_sf"/>
</dbReference>
<dbReference type="CDD" id="cd00082">
    <property type="entry name" value="HisKA"/>
    <property type="match status" value="1"/>
</dbReference>
<reference evidence="19 20" key="1">
    <citation type="submission" date="2018-06" db="EMBL/GenBank/DDBJ databases">
        <title>Genomic Encyclopedia of Archaeal and Bacterial Type Strains, Phase II (KMG-II): from individual species to whole genera.</title>
        <authorList>
            <person name="Goeker M."/>
        </authorList>
    </citation>
    <scope>NUCLEOTIDE SEQUENCE [LARGE SCALE GENOMIC DNA]</scope>
    <source>
        <strain evidence="19 20">DSM 15361</strain>
    </source>
</reference>
<keyword evidence="8" id="KW-0067">ATP-binding</keyword>
<evidence type="ECO:0000259" key="16">
    <source>
        <dbReference type="PROSITE" id="PS50109"/>
    </source>
</evidence>
<feature type="modified residue" description="Phosphohistidine" evidence="12">
    <location>
        <position position="750"/>
    </location>
</feature>
<dbReference type="EMBL" id="QKYV01000001">
    <property type="protein sequence ID" value="PZW43924.1"/>
    <property type="molecule type" value="Genomic_DNA"/>
</dbReference>
<evidence type="ECO:0000256" key="5">
    <source>
        <dbReference type="ARBA" id="ARBA00022553"/>
    </source>
</evidence>
<feature type="modified residue" description="4-aspartylphosphate" evidence="13">
    <location>
        <position position="613"/>
    </location>
</feature>
<dbReference type="InterPro" id="IPR004358">
    <property type="entry name" value="Sig_transdc_His_kin-like_C"/>
</dbReference>
<keyword evidence="14" id="KW-0175">Coiled coil</keyword>
<sequence>MAKNTKRSITYKVVVGYLLLTAFAAISIWFIYSKVIGLNGANKISDNNQQKLLLMSEAVTNVYSAEAISRDIIQNQKPENLPQFNQQLDTISTLIDNLKQIYEEEEIKNELDSLQNLLLLKEQNLLELLEVRKNNSSENYYDRVLNNLQKVNYLFEEDNYNELLKDYNPEARQALVKWLEYADKDNAETLTQQSADSLISTVKNVLSELEVEERKYQQEVIEKENELLKNDQELSSQLRKIRSEIEREQIQKSVQQVNDSREVIEETSTIIAALGIACVLTILLFVILIIKDTNSSQRYKEELEKSNAYAEFLLKRRKQIMAAVTHDLRSPLNTIMGYTDLLKKTSLSEKQQYHLDHLKKSSTYILHLVNDLLDLSKLEAGKMHIEKLPFQPKNLIEDSIQATIPATLKKDLVIHTTLDESIEATFLSDPFRIQQVLTNLLGNAYKFTEKGSIHIKASLESTTRKIKQLKIEISDTGIGISKAQQKDIFEEFSQADAHIEKQYGGSGLGLAITKKIVELLKGSIHLESDLNKGTSFFIKIPVETTSQTTNINEEISIKNAKGKTILIIDDEPSQQTLTKEVVSQCGFKVLTANDGQQGLQIIKKEKIDLVITDIQMPKMNGFELIRKIRALPKFKKLPVISLSGKTDLPDEVYLQKGFTTNFIKPFNTNELYLEIAHILGLEIVREQQRKTVRRTSENYDTSELLRFTDGDQDSLKIILSSFIESSQENLTALDNASAEANNQRIAAIAHKVLPMLRQLKAEKVAQLFEKLEHQQKFGLKSTEVIETASEAKISLEKLLEEIKKKV</sequence>
<dbReference type="SMART" id="SM00388">
    <property type="entry name" value="HisKA"/>
    <property type="match status" value="1"/>
</dbReference>
<keyword evidence="4" id="KW-1003">Cell membrane</keyword>
<evidence type="ECO:0000256" key="8">
    <source>
        <dbReference type="ARBA" id="ARBA00022840"/>
    </source>
</evidence>
<evidence type="ECO:0000256" key="15">
    <source>
        <dbReference type="SAM" id="Phobius"/>
    </source>
</evidence>
<dbReference type="InterPro" id="IPR036641">
    <property type="entry name" value="HPT_dom_sf"/>
</dbReference>
<dbReference type="FunFam" id="3.30.565.10:FF:000010">
    <property type="entry name" value="Sensor histidine kinase RcsC"/>
    <property type="match status" value="1"/>
</dbReference>
<dbReference type="RefSeq" id="WP_111539607.1">
    <property type="nucleotide sequence ID" value="NZ_QKYV01000001.1"/>
</dbReference>
<evidence type="ECO:0000313" key="19">
    <source>
        <dbReference type="EMBL" id="PZW43924.1"/>
    </source>
</evidence>
<evidence type="ECO:0000256" key="14">
    <source>
        <dbReference type="SAM" id="Coils"/>
    </source>
</evidence>
<accession>A0A2W7IB44</accession>
<dbReference type="InterPro" id="IPR005467">
    <property type="entry name" value="His_kinase_dom"/>
</dbReference>
<keyword evidence="9 15" id="KW-1133">Transmembrane helix</keyword>
<dbReference type="GO" id="GO:0005524">
    <property type="term" value="F:ATP binding"/>
    <property type="evidence" value="ECO:0007669"/>
    <property type="project" value="UniProtKB-KW"/>
</dbReference>
<feature type="transmembrane region" description="Helical" evidence="15">
    <location>
        <begin position="270"/>
        <end position="290"/>
    </location>
</feature>
<dbReference type="PANTHER" id="PTHR45339:SF1">
    <property type="entry name" value="HYBRID SIGNAL TRANSDUCTION HISTIDINE KINASE J"/>
    <property type="match status" value="1"/>
</dbReference>
<evidence type="ECO:0000256" key="13">
    <source>
        <dbReference type="PROSITE-ProRule" id="PRU00169"/>
    </source>
</evidence>
<evidence type="ECO:0000256" key="1">
    <source>
        <dbReference type="ARBA" id="ARBA00000085"/>
    </source>
</evidence>
<keyword evidence="6 15" id="KW-0812">Transmembrane</keyword>
<dbReference type="CDD" id="cd16922">
    <property type="entry name" value="HATPase_EvgS-ArcB-TorS-like"/>
    <property type="match status" value="1"/>
</dbReference>
<dbReference type="InterPro" id="IPR001789">
    <property type="entry name" value="Sig_transdc_resp-reg_receiver"/>
</dbReference>
<feature type="domain" description="Response regulatory" evidence="17">
    <location>
        <begin position="564"/>
        <end position="679"/>
    </location>
</feature>
<name>A0A2W7IB44_9FLAO</name>
<dbReference type="PROSITE" id="PS50894">
    <property type="entry name" value="HPT"/>
    <property type="match status" value="1"/>
</dbReference>
<dbReference type="Proteomes" id="UP000249542">
    <property type="component" value="Unassembled WGS sequence"/>
</dbReference>
<dbReference type="SMART" id="SM00387">
    <property type="entry name" value="HATPase_c"/>
    <property type="match status" value="1"/>
</dbReference>
<evidence type="ECO:0000256" key="2">
    <source>
        <dbReference type="ARBA" id="ARBA00004651"/>
    </source>
</evidence>
<keyword evidence="7" id="KW-0547">Nucleotide-binding</keyword>
<dbReference type="GO" id="GO:0005886">
    <property type="term" value="C:plasma membrane"/>
    <property type="evidence" value="ECO:0007669"/>
    <property type="project" value="UniProtKB-SubCell"/>
</dbReference>
<dbReference type="InterPro" id="IPR011006">
    <property type="entry name" value="CheY-like_superfamily"/>
</dbReference>
<evidence type="ECO:0000256" key="7">
    <source>
        <dbReference type="ARBA" id="ARBA00022741"/>
    </source>
</evidence>
<dbReference type="PROSITE" id="PS50110">
    <property type="entry name" value="RESPONSE_REGULATORY"/>
    <property type="match status" value="1"/>
</dbReference>
<dbReference type="SUPFAM" id="SSF47226">
    <property type="entry name" value="Histidine-containing phosphotransfer domain, HPT domain"/>
    <property type="match status" value="1"/>
</dbReference>
<comment type="subcellular location">
    <subcellularLocation>
        <location evidence="2">Cell membrane</location>
        <topology evidence="2">Multi-pass membrane protein</topology>
    </subcellularLocation>
</comment>